<protein>
    <submittedName>
        <fullName evidence="1">Uncharacterized protein</fullName>
    </submittedName>
</protein>
<gene>
    <name evidence="1" type="ORF">TRITD_3Bv1G052330</name>
</gene>
<evidence type="ECO:0000313" key="1">
    <source>
        <dbReference type="EMBL" id="VAH74050.1"/>
    </source>
</evidence>
<dbReference type="Gramene" id="TRITD3Bv1G052330.1">
    <property type="protein sequence ID" value="TRITD3Bv1G052330.1"/>
    <property type="gene ID" value="TRITD3Bv1G052330"/>
</dbReference>
<keyword evidence="2" id="KW-1185">Reference proteome</keyword>
<dbReference type="AlphaFoldDB" id="A0A9R1QCK8"/>
<name>A0A9R1QCK8_TRITD</name>
<accession>A0A9R1QCK8</accession>
<dbReference type="Proteomes" id="UP000324705">
    <property type="component" value="Chromosome 3B"/>
</dbReference>
<evidence type="ECO:0000313" key="2">
    <source>
        <dbReference type="Proteomes" id="UP000324705"/>
    </source>
</evidence>
<dbReference type="OMA" id="AFERPHA"/>
<proteinExistence type="predicted"/>
<reference evidence="1 2" key="1">
    <citation type="submission" date="2017-09" db="EMBL/GenBank/DDBJ databases">
        <authorList>
            <consortium name="International Durum Wheat Genome Sequencing Consortium (IDWGSC)"/>
            <person name="Milanesi L."/>
        </authorList>
    </citation>
    <scope>NUCLEOTIDE SEQUENCE [LARGE SCALE GENOMIC DNA]</scope>
    <source>
        <strain evidence="2">cv. Svevo</strain>
    </source>
</reference>
<organism evidence="1 2">
    <name type="scientific">Triticum turgidum subsp. durum</name>
    <name type="common">Durum wheat</name>
    <name type="synonym">Triticum durum</name>
    <dbReference type="NCBI Taxonomy" id="4567"/>
    <lineage>
        <taxon>Eukaryota</taxon>
        <taxon>Viridiplantae</taxon>
        <taxon>Streptophyta</taxon>
        <taxon>Embryophyta</taxon>
        <taxon>Tracheophyta</taxon>
        <taxon>Spermatophyta</taxon>
        <taxon>Magnoliopsida</taxon>
        <taxon>Liliopsida</taxon>
        <taxon>Poales</taxon>
        <taxon>Poaceae</taxon>
        <taxon>BOP clade</taxon>
        <taxon>Pooideae</taxon>
        <taxon>Triticodae</taxon>
        <taxon>Triticeae</taxon>
        <taxon>Triticinae</taxon>
        <taxon>Triticum</taxon>
    </lineage>
</organism>
<dbReference type="EMBL" id="LT934116">
    <property type="protein sequence ID" value="VAH74050.1"/>
    <property type="molecule type" value="Genomic_DNA"/>
</dbReference>
<sequence length="103" mass="11735">MAAALRSAARKICGHAFERPHALLRTAASAAIKEEQWRLLARIGHGRSSLRRFTSSESPSFLNNKNKIFFSKRNEWSYETQCFFKSSGYEMVIKRAVIEVALV</sequence>